<dbReference type="Proteomes" id="UP000006324">
    <property type="component" value="Unassembled WGS sequence"/>
</dbReference>
<comment type="caution">
    <text evidence="2">The sequence shown here is derived from an EMBL/GenBank/DDBJ whole genome shotgun (WGS) entry which is preliminary data.</text>
</comment>
<feature type="transmembrane region" description="Helical" evidence="1">
    <location>
        <begin position="12"/>
        <end position="31"/>
    </location>
</feature>
<gene>
    <name evidence="2" type="ORF">LEP1GSC104_0105</name>
</gene>
<keyword evidence="1" id="KW-0812">Transmembrane</keyword>
<dbReference type="EMBL" id="AHNQ02000050">
    <property type="protein sequence ID" value="EKO23277.1"/>
    <property type="molecule type" value="Genomic_DNA"/>
</dbReference>
<accession>A0A0F6H4Z0</accession>
<evidence type="ECO:0000313" key="3">
    <source>
        <dbReference type="Proteomes" id="UP000006324"/>
    </source>
</evidence>
<dbReference type="GeneID" id="61143173"/>
<feature type="transmembrane region" description="Helical" evidence="1">
    <location>
        <begin position="51"/>
        <end position="67"/>
    </location>
</feature>
<dbReference type="RefSeq" id="WP_000599286.1">
    <property type="nucleotide sequence ID" value="NZ_AHNQ02000050.1"/>
</dbReference>
<keyword evidence="1" id="KW-1133">Transmembrane helix</keyword>
<dbReference type="AlphaFoldDB" id="A0A0F6H4Z0"/>
<proteinExistence type="predicted"/>
<reference evidence="2 3" key="1">
    <citation type="submission" date="2012-09" db="EMBL/GenBank/DDBJ databases">
        <authorList>
            <person name="Harkins D.M."/>
            <person name="Durkin A.S."/>
            <person name="Brinkac L.M."/>
            <person name="Selengut J.D."/>
            <person name="Sanka R."/>
            <person name="DePew J."/>
            <person name="Purushe J."/>
            <person name="Chanthongthip A."/>
            <person name="Lattana O."/>
            <person name="Phetsouvanh R."/>
            <person name="Newton P.N."/>
            <person name="Vinetz J.M."/>
            <person name="Sutton G.G."/>
            <person name="Nelson W.C."/>
            <person name="Fouts D.E."/>
        </authorList>
    </citation>
    <scope>NUCLEOTIDE SEQUENCE [LARGE SCALE GENOMIC DNA]</scope>
    <source>
        <strain evidence="2 3">UI 12621</strain>
    </source>
</reference>
<protein>
    <submittedName>
        <fullName evidence="2">Uncharacterized protein</fullName>
    </submittedName>
</protein>
<keyword evidence="1" id="KW-0472">Membrane</keyword>
<name>A0A0F6H4Z0_LEPIR</name>
<sequence>MILAHVRGEVILSLLLATPFSLLLVFLTYLFSKLLGKIHPTFCKVKLRTYLYLWFLYNFLIVVFIIRNF</sequence>
<organism evidence="2 3">
    <name type="scientific">Leptospira interrogans str. UI 12621</name>
    <dbReference type="NCBI Taxonomy" id="1049937"/>
    <lineage>
        <taxon>Bacteria</taxon>
        <taxon>Pseudomonadati</taxon>
        <taxon>Spirochaetota</taxon>
        <taxon>Spirochaetia</taxon>
        <taxon>Leptospirales</taxon>
        <taxon>Leptospiraceae</taxon>
        <taxon>Leptospira</taxon>
    </lineage>
</organism>
<evidence type="ECO:0000313" key="2">
    <source>
        <dbReference type="EMBL" id="EKO23277.1"/>
    </source>
</evidence>
<evidence type="ECO:0000256" key="1">
    <source>
        <dbReference type="SAM" id="Phobius"/>
    </source>
</evidence>